<organism evidence="5 6">
    <name type="scientific">Arachidicoccus soli</name>
    <dbReference type="NCBI Taxonomy" id="2341117"/>
    <lineage>
        <taxon>Bacteria</taxon>
        <taxon>Pseudomonadati</taxon>
        <taxon>Bacteroidota</taxon>
        <taxon>Chitinophagia</taxon>
        <taxon>Chitinophagales</taxon>
        <taxon>Chitinophagaceae</taxon>
        <taxon>Arachidicoccus</taxon>
    </lineage>
</organism>
<dbReference type="Proteomes" id="UP000266118">
    <property type="component" value="Chromosome"/>
</dbReference>
<evidence type="ECO:0000256" key="3">
    <source>
        <dbReference type="ARBA" id="ARBA00023125"/>
    </source>
</evidence>
<dbReference type="Gene3D" id="1.10.4040.10">
    <property type="entry name" value="Penicillinase repressor domain"/>
    <property type="match status" value="1"/>
</dbReference>
<keyword evidence="6" id="KW-1185">Reference proteome</keyword>
<dbReference type="SUPFAM" id="SSF46785">
    <property type="entry name" value="Winged helix' DNA-binding domain"/>
    <property type="match status" value="1"/>
</dbReference>
<dbReference type="InterPro" id="IPR005650">
    <property type="entry name" value="BlaI_family"/>
</dbReference>
<evidence type="ECO:0000256" key="2">
    <source>
        <dbReference type="ARBA" id="ARBA00023015"/>
    </source>
</evidence>
<protein>
    <submittedName>
        <fullName evidence="5">BlaI/MecI/CopY family transcriptional regulator</fullName>
    </submittedName>
</protein>
<reference evidence="5 6" key="1">
    <citation type="submission" date="2018-09" db="EMBL/GenBank/DDBJ databases">
        <title>Arachidicoccus sp. nov., a bacterium isolated from soil.</title>
        <authorList>
            <person name="Weon H.-Y."/>
            <person name="Kwon S.-W."/>
            <person name="Lee S.A."/>
        </authorList>
    </citation>
    <scope>NUCLEOTIDE SEQUENCE [LARGE SCALE GENOMIC DNA]</scope>
    <source>
        <strain evidence="5 6">KIS59-12</strain>
    </source>
</reference>
<evidence type="ECO:0000313" key="5">
    <source>
        <dbReference type="EMBL" id="AYD46243.1"/>
    </source>
</evidence>
<comment type="similarity">
    <text evidence="1">Belongs to the BlaI transcriptional regulatory family.</text>
</comment>
<dbReference type="PIRSF" id="PIRSF019455">
    <property type="entry name" value="CopR_AtkY"/>
    <property type="match status" value="1"/>
</dbReference>
<dbReference type="OrthoDB" id="1098508at2"/>
<name>A0A386HKK6_9BACT</name>
<evidence type="ECO:0000313" key="6">
    <source>
        <dbReference type="Proteomes" id="UP000266118"/>
    </source>
</evidence>
<dbReference type="InterPro" id="IPR036390">
    <property type="entry name" value="WH_DNA-bd_sf"/>
</dbReference>
<sequence>MKMKTLTRAEEQVMQVLWKIKQGFLKDILDEMPEPKPHTNTVATILKILIEKEFVSYEAFSRAHRYFPLVTKGAYSKGSLNSFVDNYFSGSYKEAVSFLVKEKEMSVKDLELLLKQLKKK</sequence>
<keyword evidence="2" id="KW-0805">Transcription regulation</keyword>
<dbReference type="KEGG" id="ark:D6B99_00565"/>
<dbReference type="GO" id="GO:0045892">
    <property type="term" value="P:negative regulation of DNA-templated transcription"/>
    <property type="evidence" value="ECO:0007669"/>
    <property type="project" value="InterPro"/>
</dbReference>
<keyword evidence="3" id="KW-0238">DNA-binding</keyword>
<keyword evidence="4" id="KW-0804">Transcription</keyword>
<gene>
    <name evidence="5" type="ORF">D6B99_00565</name>
</gene>
<accession>A0A386HKK6</accession>
<evidence type="ECO:0000256" key="4">
    <source>
        <dbReference type="ARBA" id="ARBA00023163"/>
    </source>
</evidence>
<dbReference type="Pfam" id="PF03965">
    <property type="entry name" value="Penicillinase_R"/>
    <property type="match status" value="1"/>
</dbReference>
<dbReference type="AlphaFoldDB" id="A0A386HKK6"/>
<dbReference type="Gene3D" id="1.10.10.10">
    <property type="entry name" value="Winged helix-like DNA-binding domain superfamily/Winged helix DNA-binding domain"/>
    <property type="match status" value="1"/>
</dbReference>
<dbReference type="GO" id="GO:0003677">
    <property type="term" value="F:DNA binding"/>
    <property type="evidence" value="ECO:0007669"/>
    <property type="project" value="UniProtKB-KW"/>
</dbReference>
<evidence type="ECO:0000256" key="1">
    <source>
        <dbReference type="ARBA" id="ARBA00011046"/>
    </source>
</evidence>
<proteinExistence type="inferred from homology"/>
<dbReference type="EMBL" id="CP032489">
    <property type="protein sequence ID" value="AYD46243.1"/>
    <property type="molecule type" value="Genomic_DNA"/>
</dbReference>
<dbReference type="InterPro" id="IPR036388">
    <property type="entry name" value="WH-like_DNA-bd_sf"/>
</dbReference>